<accession>A0A7S0Q8R0</accession>
<dbReference type="GO" id="GO:0000053">
    <property type="term" value="P:argininosuccinate metabolic process"/>
    <property type="evidence" value="ECO:0007669"/>
    <property type="project" value="TreeGrafter"/>
</dbReference>
<evidence type="ECO:0000256" key="1">
    <source>
        <dbReference type="ARBA" id="ARBA00004967"/>
    </source>
</evidence>
<dbReference type="InterPro" id="IPR023434">
    <property type="entry name" value="Arginosuc_synth_type_1_subfam"/>
</dbReference>
<dbReference type="PANTHER" id="PTHR11587">
    <property type="entry name" value="ARGININOSUCCINATE SYNTHASE"/>
    <property type="match status" value="1"/>
</dbReference>
<keyword evidence="4" id="KW-0436">Ligase</keyword>
<dbReference type="GO" id="GO:0005524">
    <property type="term" value="F:ATP binding"/>
    <property type="evidence" value="ECO:0007669"/>
    <property type="project" value="UniProtKB-KW"/>
</dbReference>
<dbReference type="InterPro" id="IPR048267">
    <property type="entry name" value="Arginosuc_syn_N"/>
</dbReference>
<dbReference type="PANTHER" id="PTHR11587:SF2">
    <property type="entry name" value="ARGININOSUCCINATE SYNTHASE"/>
    <property type="match status" value="1"/>
</dbReference>
<evidence type="ECO:0000256" key="4">
    <source>
        <dbReference type="ARBA" id="ARBA00022598"/>
    </source>
</evidence>
<dbReference type="Gene3D" id="3.90.1260.10">
    <property type="entry name" value="Argininosuccinate synthetase, chain A, domain 2"/>
    <property type="match status" value="1"/>
</dbReference>
<sequence>MSALTVEQLKGKKVGVCVSGGLDSKTVCKRLVEDGVSVLAFSADLGQPDESDINNVRDRMSTCGVETIIVDLKAQMAEGCYEIIKCQARYDGGYWNTTGIGRIVTCHGLVTAMQAKGMDVLSHGATGRGNDQMRFERYTNVLAPSMLVYAPWRDPGLLKEFPGRSEMAAYLATFGIEAFVGPKKKYSTDANLSGLSHEAEDLESVETPMLIVDPEMGVWPSVAPDKMEEVLLEFVGARCTSINGKPMSPLEAIKEANVIGGRNGIGISHALENRIIGTKSRGVYEAPGMELIGRALEYVYQAVLDRRATTLFWQMSKLISDQVYDGRWFDPATRAARAAVDELTQHATGKVKVGAYKGNLFFIGLSDVPNSLYNEADSSMEASDGLNPVSSQGFAEVQSVEARSLALAGQTPPSLFSLSEAPAEKAPKKAKR</sequence>
<evidence type="ECO:0000313" key="11">
    <source>
        <dbReference type="EMBL" id="CAD8617533.1"/>
    </source>
</evidence>
<dbReference type="AlphaFoldDB" id="A0A7S0Q8R0"/>
<feature type="domain" description="Arginosuccinate synthase-like N-terminal" evidence="9">
    <location>
        <begin position="14"/>
        <end position="156"/>
    </location>
</feature>
<feature type="region of interest" description="Disordered" evidence="8">
    <location>
        <begin position="412"/>
        <end position="432"/>
    </location>
</feature>
<protein>
    <recommendedName>
        <fullName evidence="2">argininosuccinate synthase</fullName>
        <ecNumber evidence="2">6.3.4.5</ecNumber>
    </recommendedName>
</protein>
<keyword evidence="3" id="KW-0055">Arginine biosynthesis</keyword>
<dbReference type="GO" id="GO:0005737">
    <property type="term" value="C:cytoplasm"/>
    <property type="evidence" value="ECO:0007669"/>
    <property type="project" value="TreeGrafter"/>
</dbReference>
<evidence type="ECO:0000256" key="6">
    <source>
        <dbReference type="ARBA" id="ARBA00022741"/>
    </source>
</evidence>
<dbReference type="GO" id="GO:0004055">
    <property type="term" value="F:argininosuccinate synthase activity"/>
    <property type="evidence" value="ECO:0007669"/>
    <property type="project" value="UniProtKB-EC"/>
</dbReference>
<name>A0A7S0Q8R0_9EUKA</name>
<comment type="pathway">
    <text evidence="1">Amino-acid biosynthesis; L-arginine biosynthesis; L-arginine from L-ornithine and carbamoyl phosphate: step 2/3.</text>
</comment>
<dbReference type="InterPro" id="IPR024074">
    <property type="entry name" value="AS_cat/multimer_dom_body"/>
</dbReference>
<keyword evidence="5" id="KW-0028">Amino-acid biosynthesis</keyword>
<dbReference type="Pfam" id="PF20979">
    <property type="entry name" value="Arginosuc_syn_C"/>
    <property type="match status" value="1"/>
</dbReference>
<evidence type="ECO:0000256" key="3">
    <source>
        <dbReference type="ARBA" id="ARBA00022571"/>
    </source>
</evidence>
<dbReference type="InterPro" id="IPR014729">
    <property type="entry name" value="Rossmann-like_a/b/a_fold"/>
</dbReference>
<evidence type="ECO:0000256" key="2">
    <source>
        <dbReference type="ARBA" id="ARBA00012286"/>
    </source>
</evidence>
<dbReference type="EC" id="6.3.4.5" evidence="2"/>
<evidence type="ECO:0000256" key="8">
    <source>
        <dbReference type="SAM" id="MobiDB-lite"/>
    </source>
</evidence>
<evidence type="ECO:0000259" key="9">
    <source>
        <dbReference type="Pfam" id="PF00764"/>
    </source>
</evidence>
<keyword evidence="7" id="KW-0067">ATP-binding</keyword>
<dbReference type="GO" id="GO:0006526">
    <property type="term" value="P:L-arginine biosynthetic process"/>
    <property type="evidence" value="ECO:0007669"/>
    <property type="project" value="UniProtKB-UniPathway"/>
</dbReference>
<evidence type="ECO:0000256" key="5">
    <source>
        <dbReference type="ARBA" id="ARBA00022605"/>
    </source>
</evidence>
<evidence type="ECO:0000259" key="10">
    <source>
        <dbReference type="Pfam" id="PF20979"/>
    </source>
</evidence>
<reference evidence="11" key="1">
    <citation type="submission" date="2021-01" db="EMBL/GenBank/DDBJ databases">
        <authorList>
            <person name="Corre E."/>
            <person name="Pelletier E."/>
            <person name="Niang G."/>
            <person name="Scheremetjew M."/>
            <person name="Finn R."/>
            <person name="Kale V."/>
            <person name="Holt S."/>
            <person name="Cochrane G."/>
            <person name="Meng A."/>
            <person name="Brown T."/>
            <person name="Cohen L."/>
        </authorList>
    </citation>
    <scope>NUCLEOTIDE SEQUENCE</scope>
    <source>
        <strain evidence="11">PLY182g</strain>
    </source>
</reference>
<dbReference type="UniPathway" id="UPA00068">
    <property type="reaction ID" value="UER00113"/>
</dbReference>
<dbReference type="Gene3D" id="3.40.50.620">
    <property type="entry name" value="HUPs"/>
    <property type="match status" value="1"/>
</dbReference>
<dbReference type="CDD" id="cd01999">
    <property type="entry name" value="ASS"/>
    <property type="match status" value="1"/>
</dbReference>
<keyword evidence="6" id="KW-0547">Nucleotide-binding</keyword>
<dbReference type="InterPro" id="IPR018223">
    <property type="entry name" value="Arginosuc_synth_CS"/>
</dbReference>
<feature type="domain" description="Arginosuccinate synthase C-terminal" evidence="10">
    <location>
        <begin position="186"/>
        <end position="403"/>
    </location>
</feature>
<dbReference type="Pfam" id="PF00764">
    <property type="entry name" value="Arginosuc_synth"/>
    <property type="match status" value="1"/>
</dbReference>
<proteinExistence type="predicted"/>
<dbReference type="InterPro" id="IPR001518">
    <property type="entry name" value="Arginosuc_synth"/>
</dbReference>
<dbReference type="GO" id="GO:0000050">
    <property type="term" value="P:urea cycle"/>
    <property type="evidence" value="ECO:0007669"/>
    <property type="project" value="TreeGrafter"/>
</dbReference>
<evidence type="ECO:0000256" key="7">
    <source>
        <dbReference type="ARBA" id="ARBA00022840"/>
    </source>
</evidence>
<dbReference type="NCBIfam" id="TIGR00032">
    <property type="entry name" value="argG"/>
    <property type="match status" value="1"/>
</dbReference>
<dbReference type="InterPro" id="IPR048268">
    <property type="entry name" value="Arginosuc_syn_C"/>
</dbReference>
<gene>
    <name evidence="11" type="ORF">CPEL01642_LOCUS20914</name>
</gene>
<organism evidence="11">
    <name type="scientific">Coccolithus braarudii</name>
    <dbReference type="NCBI Taxonomy" id="221442"/>
    <lineage>
        <taxon>Eukaryota</taxon>
        <taxon>Haptista</taxon>
        <taxon>Haptophyta</taxon>
        <taxon>Prymnesiophyceae</taxon>
        <taxon>Coccolithales</taxon>
        <taxon>Coccolithaceae</taxon>
        <taxon>Coccolithus</taxon>
    </lineage>
</organism>
<dbReference type="SUPFAM" id="SSF69864">
    <property type="entry name" value="Argininosuccinate synthetase, C-terminal domain"/>
    <property type="match status" value="1"/>
</dbReference>
<dbReference type="EMBL" id="HBEY01043663">
    <property type="protein sequence ID" value="CAD8617533.1"/>
    <property type="molecule type" value="Transcribed_RNA"/>
</dbReference>
<feature type="compositionally biased region" description="Basic and acidic residues" evidence="8">
    <location>
        <begin position="422"/>
        <end position="432"/>
    </location>
</feature>
<dbReference type="SUPFAM" id="SSF52402">
    <property type="entry name" value="Adenine nucleotide alpha hydrolases-like"/>
    <property type="match status" value="1"/>
</dbReference>
<dbReference type="PROSITE" id="PS00565">
    <property type="entry name" value="ARGININOSUCCIN_SYN_2"/>
    <property type="match status" value="1"/>
</dbReference>